<sequence>MQASKETFTSYRIQRHTHTHMPEFQNVCPYLNVGPVDHANGNHFDLAFDVPGTRKSLASHRLGNELKKCFNFCTQGTGPNNAFVYAASWRNSSGGKGQKSWRNEEKLRQLLSKSPSSQRLINQFHPALVSATPPPPLPPPPPPPFAPAGPSLRPPTGTSRHFIRCLDRLSLSVPRVCLPGESQSNKAKYDIIHLSS</sequence>
<dbReference type="Proteomes" id="UP000784294">
    <property type="component" value="Unassembled WGS sequence"/>
</dbReference>
<proteinExistence type="predicted"/>
<feature type="compositionally biased region" description="Pro residues" evidence="1">
    <location>
        <begin position="132"/>
        <end position="147"/>
    </location>
</feature>
<evidence type="ECO:0000313" key="2">
    <source>
        <dbReference type="EMBL" id="VEL41397.1"/>
    </source>
</evidence>
<dbReference type="AlphaFoldDB" id="A0A448XP24"/>
<protein>
    <submittedName>
        <fullName evidence="2">Uncharacterized protein</fullName>
    </submittedName>
</protein>
<reference evidence="2" key="1">
    <citation type="submission" date="2018-11" db="EMBL/GenBank/DDBJ databases">
        <authorList>
            <consortium name="Pathogen Informatics"/>
        </authorList>
    </citation>
    <scope>NUCLEOTIDE SEQUENCE</scope>
</reference>
<comment type="caution">
    <text evidence="2">The sequence shown here is derived from an EMBL/GenBank/DDBJ whole genome shotgun (WGS) entry which is preliminary data.</text>
</comment>
<evidence type="ECO:0000256" key="1">
    <source>
        <dbReference type="SAM" id="MobiDB-lite"/>
    </source>
</evidence>
<keyword evidence="3" id="KW-1185">Reference proteome</keyword>
<name>A0A448XP24_9PLAT</name>
<dbReference type="EMBL" id="CAAALY010269158">
    <property type="protein sequence ID" value="VEL41397.1"/>
    <property type="molecule type" value="Genomic_DNA"/>
</dbReference>
<accession>A0A448XP24</accession>
<gene>
    <name evidence="2" type="ORF">PXEA_LOCUS34837</name>
</gene>
<evidence type="ECO:0000313" key="3">
    <source>
        <dbReference type="Proteomes" id="UP000784294"/>
    </source>
</evidence>
<organism evidence="2 3">
    <name type="scientific">Protopolystoma xenopodis</name>
    <dbReference type="NCBI Taxonomy" id="117903"/>
    <lineage>
        <taxon>Eukaryota</taxon>
        <taxon>Metazoa</taxon>
        <taxon>Spiralia</taxon>
        <taxon>Lophotrochozoa</taxon>
        <taxon>Platyhelminthes</taxon>
        <taxon>Monogenea</taxon>
        <taxon>Polyopisthocotylea</taxon>
        <taxon>Polystomatidea</taxon>
        <taxon>Polystomatidae</taxon>
        <taxon>Protopolystoma</taxon>
    </lineage>
</organism>
<feature type="region of interest" description="Disordered" evidence="1">
    <location>
        <begin position="128"/>
        <end position="157"/>
    </location>
</feature>